<evidence type="ECO:0000256" key="1">
    <source>
        <dbReference type="SAM" id="MobiDB-lite"/>
    </source>
</evidence>
<evidence type="ECO:0000313" key="2">
    <source>
        <dbReference type="EMBL" id="RPD62503.1"/>
    </source>
</evidence>
<protein>
    <submittedName>
        <fullName evidence="2">Uncharacterized protein</fullName>
    </submittedName>
</protein>
<sequence length="185" mass="19857">MAKPRHPQAYDFEGVHVENIPARTAIPRVPLPIPLRTLGDHPPCSKPGLVSGYNSTRCASCPSDLVVSRTQLSWQDSLRTVFHDACASSASAPGILTIVQSQTGPTTGRDGTRYGSSSRTSSKVRAQERHGAAAAGMKVRGSANPEAVLRYVEALERDPSEAARVAIECAQRRTLHRTSPELFSA</sequence>
<gene>
    <name evidence="2" type="ORF">L227DRAFT_38063</name>
</gene>
<reference evidence="2" key="1">
    <citation type="journal article" date="2018" name="Genome Biol. Evol.">
        <title>Genomics and development of Lentinus tigrinus, a white-rot wood-decaying mushroom with dimorphic fruiting bodies.</title>
        <authorList>
            <person name="Wu B."/>
            <person name="Xu Z."/>
            <person name="Knudson A."/>
            <person name="Carlson A."/>
            <person name="Chen N."/>
            <person name="Kovaka S."/>
            <person name="LaButti K."/>
            <person name="Lipzen A."/>
            <person name="Pennachio C."/>
            <person name="Riley R."/>
            <person name="Schakwitz W."/>
            <person name="Umezawa K."/>
            <person name="Ohm R.A."/>
            <person name="Grigoriev I.V."/>
            <person name="Nagy L.G."/>
            <person name="Gibbons J."/>
            <person name="Hibbett D."/>
        </authorList>
    </citation>
    <scope>NUCLEOTIDE SEQUENCE [LARGE SCALE GENOMIC DNA]</scope>
    <source>
        <strain evidence="2">ALCF2SS1-6</strain>
    </source>
</reference>
<dbReference type="AlphaFoldDB" id="A0A5C2SFF2"/>
<feature type="region of interest" description="Disordered" evidence="1">
    <location>
        <begin position="98"/>
        <end position="139"/>
    </location>
</feature>
<dbReference type="EMBL" id="ML122259">
    <property type="protein sequence ID" value="RPD62503.1"/>
    <property type="molecule type" value="Genomic_DNA"/>
</dbReference>
<keyword evidence="3" id="KW-1185">Reference proteome</keyword>
<evidence type="ECO:0000313" key="3">
    <source>
        <dbReference type="Proteomes" id="UP000313359"/>
    </source>
</evidence>
<organism evidence="2 3">
    <name type="scientific">Lentinus tigrinus ALCF2SS1-6</name>
    <dbReference type="NCBI Taxonomy" id="1328759"/>
    <lineage>
        <taxon>Eukaryota</taxon>
        <taxon>Fungi</taxon>
        <taxon>Dikarya</taxon>
        <taxon>Basidiomycota</taxon>
        <taxon>Agaricomycotina</taxon>
        <taxon>Agaricomycetes</taxon>
        <taxon>Polyporales</taxon>
        <taxon>Polyporaceae</taxon>
        <taxon>Lentinus</taxon>
    </lineage>
</organism>
<proteinExistence type="predicted"/>
<feature type="compositionally biased region" description="Low complexity" evidence="1">
    <location>
        <begin position="106"/>
        <end position="121"/>
    </location>
</feature>
<dbReference type="Proteomes" id="UP000313359">
    <property type="component" value="Unassembled WGS sequence"/>
</dbReference>
<name>A0A5C2SFF2_9APHY</name>
<accession>A0A5C2SFF2</accession>